<dbReference type="PANTHER" id="PTHR28219">
    <property type="entry name" value="UPF0642 PROTEIN YBL028C"/>
    <property type="match status" value="1"/>
</dbReference>
<evidence type="ECO:0000256" key="1">
    <source>
        <dbReference type="SAM" id="MobiDB-lite"/>
    </source>
</evidence>
<feature type="region of interest" description="Disordered" evidence="1">
    <location>
        <begin position="36"/>
        <end position="116"/>
    </location>
</feature>
<dbReference type="EMBL" id="JANBPY010000092">
    <property type="protein sequence ID" value="KAJ1969123.1"/>
    <property type="molecule type" value="Genomic_DNA"/>
</dbReference>
<dbReference type="OrthoDB" id="4087970at2759"/>
<gene>
    <name evidence="3" type="ORF">IWQ62_000824</name>
</gene>
<dbReference type="PANTHER" id="PTHR28219:SF1">
    <property type="entry name" value="UPF0642 PROTEIN YBL028C"/>
    <property type="match status" value="1"/>
</dbReference>
<sequence length="116" mass="12828">MAKGLRSKSQLKYRNVRRENLYGPQEAERLLRLAAKQAASASGPSIGVGKPSQEDTAGETMDCDLVNQVSSGDAAMDTDKPKKQYKPKKHRKVAARPGQKVGKKSKLRWSKNSFRV</sequence>
<dbReference type="InterPro" id="IPR019434">
    <property type="entry name" value="DUF2423"/>
</dbReference>
<comment type="caution">
    <text evidence="3">The sequence shown here is derived from an EMBL/GenBank/DDBJ whole genome shotgun (WGS) entry which is preliminary data.</text>
</comment>
<dbReference type="AlphaFoldDB" id="A0A9W8AWB1"/>
<accession>A0A9W8AWB1</accession>
<protein>
    <recommendedName>
        <fullName evidence="2">DUF2423 domain-containing protein</fullName>
    </recommendedName>
</protein>
<evidence type="ECO:0000259" key="2">
    <source>
        <dbReference type="Pfam" id="PF10338"/>
    </source>
</evidence>
<dbReference type="Proteomes" id="UP001150925">
    <property type="component" value="Unassembled WGS sequence"/>
</dbReference>
<feature type="domain" description="DUF2423" evidence="2">
    <location>
        <begin position="1"/>
        <end position="42"/>
    </location>
</feature>
<dbReference type="Pfam" id="PF10338">
    <property type="entry name" value="YBL028C_N"/>
    <property type="match status" value="1"/>
</dbReference>
<organism evidence="3 4">
    <name type="scientific">Dispira parvispora</name>
    <dbReference type="NCBI Taxonomy" id="1520584"/>
    <lineage>
        <taxon>Eukaryota</taxon>
        <taxon>Fungi</taxon>
        <taxon>Fungi incertae sedis</taxon>
        <taxon>Zoopagomycota</taxon>
        <taxon>Kickxellomycotina</taxon>
        <taxon>Dimargaritomycetes</taxon>
        <taxon>Dimargaritales</taxon>
        <taxon>Dimargaritaceae</taxon>
        <taxon>Dispira</taxon>
    </lineage>
</organism>
<evidence type="ECO:0000313" key="3">
    <source>
        <dbReference type="EMBL" id="KAJ1969123.1"/>
    </source>
</evidence>
<proteinExistence type="predicted"/>
<reference evidence="3" key="1">
    <citation type="submission" date="2022-07" db="EMBL/GenBank/DDBJ databases">
        <title>Phylogenomic reconstructions and comparative analyses of Kickxellomycotina fungi.</title>
        <authorList>
            <person name="Reynolds N.K."/>
            <person name="Stajich J.E."/>
            <person name="Barry K."/>
            <person name="Grigoriev I.V."/>
            <person name="Crous P."/>
            <person name="Smith M.E."/>
        </authorList>
    </citation>
    <scope>NUCLEOTIDE SEQUENCE</scope>
    <source>
        <strain evidence="3">RSA 1196</strain>
    </source>
</reference>
<feature type="compositionally biased region" description="Basic residues" evidence="1">
    <location>
        <begin position="83"/>
        <end position="94"/>
    </location>
</feature>
<name>A0A9W8AWB1_9FUNG</name>
<evidence type="ECO:0000313" key="4">
    <source>
        <dbReference type="Proteomes" id="UP001150925"/>
    </source>
</evidence>
<keyword evidence="4" id="KW-1185">Reference proteome</keyword>